<comment type="caution">
    <text evidence="7">The sequence shown here is derived from an EMBL/GenBank/DDBJ whole genome shotgun (WGS) entry which is preliminary data.</text>
</comment>
<proteinExistence type="predicted"/>
<dbReference type="Pfam" id="PF04116">
    <property type="entry name" value="FA_hydroxylase"/>
    <property type="match status" value="1"/>
</dbReference>
<dbReference type="OrthoDB" id="1658724at2759"/>
<dbReference type="GO" id="GO:0008610">
    <property type="term" value="P:lipid biosynthetic process"/>
    <property type="evidence" value="ECO:0007669"/>
    <property type="project" value="InterPro"/>
</dbReference>
<dbReference type="InterPro" id="IPR050307">
    <property type="entry name" value="Sterol_Desaturase_Related"/>
</dbReference>
<dbReference type="PANTHER" id="PTHR11863">
    <property type="entry name" value="STEROL DESATURASE"/>
    <property type="match status" value="1"/>
</dbReference>
<feature type="transmembrane region" description="Helical" evidence="5">
    <location>
        <begin position="43"/>
        <end position="62"/>
    </location>
</feature>
<gene>
    <name evidence="7" type="ORF">FGO68_gene5448</name>
</gene>
<dbReference type="EMBL" id="RRYP01012172">
    <property type="protein sequence ID" value="TNV77287.1"/>
    <property type="molecule type" value="Genomic_DNA"/>
</dbReference>
<evidence type="ECO:0000256" key="5">
    <source>
        <dbReference type="SAM" id="Phobius"/>
    </source>
</evidence>
<evidence type="ECO:0000256" key="2">
    <source>
        <dbReference type="ARBA" id="ARBA00022692"/>
    </source>
</evidence>
<feature type="domain" description="Fatty acid hydroxylase" evidence="6">
    <location>
        <begin position="87"/>
        <end position="220"/>
    </location>
</feature>
<evidence type="ECO:0000313" key="7">
    <source>
        <dbReference type="EMBL" id="TNV77287.1"/>
    </source>
</evidence>
<keyword evidence="3 5" id="KW-1133">Transmembrane helix</keyword>
<name>A0A8J8NKM5_HALGN</name>
<comment type="subcellular location">
    <subcellularLocation>
        <location evidence="1">Membrane</location>
    </subcellularLocation>
</comment>
<dbReference type="Proteomes" id="UP000785679">
    <property type="component" value="Unassembled WGS sequence"/>
</dbReference>
<dbReference type="AlphaFoldDB" id="A0A8J8NKM5"/>
<accession>A0A8J8NKM5</accession>
<keyword evidence="8" id="KW-1185">Reference proteome</keyword>
<dbReference type="GO" id="GO:0016491">
    <property type="term" value="F:oxidoreductase activity"/>
    <property type="evidence" value="ECO:0007669"/>
    <property type="project" value="InterPro"/>
</dbReference>
<evidence type="ECO:0000259" key="6">
    <source>
        <dbReference type="Pfam" id="PF04116"/>
    </source>
</evidence>
<sequence length="239" mass="28679">MSLYFVYHIEHPFFEKYKISKKPWPWQENKEEWRKTLKKSLKLVSFNSFVALPVTMIFFGALNNYQVPYALDVESIPDVPYFLLNILFQIVCEDLLLHFIHKWLHHPRLYTLIHKKHHEYVQSVCIASQYTHPIEFILLSALPNGLIALSLGKRMHITTMLMYNFAREFETHDGHCGYEFSWMPFRLIPFSTSAAYHDFHHSHNVGNYSSYLTFWDTLFGENKDYYQNKQVQRRIFKQS</sequence>
<protein>
    <recommendedName>
        <fullName evidence="6">Fatty acid hydroxylase domain-containing protein</fullName>
    </recommendedName>
</protein>
<evidence type="ECO:0000313" key="8">
    <source>
        <dbReference type="Proteomes" id="UP000785679"/>
    </source>
</evidence>
<dbReference type="GO" id="GO:0005506">
    <property type="term" value="F:iron ion binding"/>
    <property type="evidence" value="ECO:0007669"/>
    <property type="project" value="InterPro"/>
</dbReference>
<keyword evidence="2 5" id="KW-0812">Transmembrane</keyword>
<reference evidence="7" key="1">
    <citation type="submission" date="2019-06" db="EMBL/GenBank/DDBJ databases">
        <authorList>
            <person name="Zheng W."/>
        </authorList>
    </citation>
    <scope>NUCLEOTIDE SEQUENCE</scope>
    <source>
        <strain evidence="7">QDHG01</strain>
    </source>
</reference>
<evidence type="ECO:0000256" key="4">
    <source>
        <dbReference type="ARBA" id="ARBA00023136"/>
    </source>
</evidence>
<evidence type="ECO:0000256" key="3">
    <source>
        <dbReference type="ARBA" id="ARBA00022989"/>
    </source>
</evidence>
<dbReference type="InterPro" id="IPR006694">
    <property type="entry name" value="Fatty_acid_hydroxylase"/>
</dbReference>
<keyword evidence="4 5" id="KW-0472">Membrane</keyword>
<dbReference type="GO" id="GO:0016020">
    <property type="term" value="C:membrane"/>
    <property type="evidence" value="ECO:0007669"/>
    <property type="project" value="UniProtKB-SubCell"/>
</dbReference>
<organism evidence="7 8">
    <name type="scientific">Halteria grandinella</name>
    <dbReference type="NCBI Taxonomy" id="5974"/>
    <lineage>
        <taxon>Eukaryota</taxon>
        <taxon>Sar</taxon>
        <taxon>Alveolata</taxon>
        <taxon>Ciliophora</taxon>
        <taxon>Intramacronucleata</taxon>
        <taxon>Spirotrichea</taxon>
        <taxon>Stichotrichia</taxon>
        <taxon>Sporadotrichida</taxon>
        <taxon>Halteriidae</taxon>
        <taxon>Halteria</taxon>
    </lineage>
</organism>
<evidence type="ECO:0000256" key="1">
    <source>
        <dbReference type="ARBA" id="ARBA00004370"/>
    </source>
</evidence>